<evidence type="ECO:0000256" key="1">
    <source>
        <dbReference type="SAM" id="MobiDB-lite"/>
    </source>
</evidence>
<gene>
    <name evidence="2" type="ORF">PR001_g16901</name>
</gene>
<organism evidence="2 3">
    <name type="scientific">Phytophthora rubi</name>
    <dbReference type="NCBI Taxonomy" id="129364"/>
    <lineage>
        <taxon>Eukaryota</taxon>
        <taxon>Sar</taxon>
        <taxon>Stramenopiles</taxon>
        <taxon>Oomycota</taxon>
        <taxon>Peronosporomycetes</taxon>
        <taxon>Peronosporales</taxon>
        <taxon>Peronosporaceae</taxon>
        <taxon>Phytophthora</taxon>
    </lineage>
</organism>
<feature type="compositionally biased region" description="Basic and acidic residues" evidence="1">
    <location>
        <begin position="185"/>
        <end position="202"/>
    </location>
</feature>
<feature type="region of interest" description="Disordered" evidence="1">
    <location>
        <begin position="55"/>
        <end position="80"/>
    </location>
</feature>
<dbReference type="AlphaFoldDB" id="A0A6A3KJW7"/>
<feature type="region of interest" description="Disordered" evidence="1">
    <location>
        <begin position="137"/>
        <end position="239"/>
    </location>
</feature>
<name>A0A6A3KJW7_9STRA</name>
<reference evidence="2 3" key="1">
    <citation type="submission" date="2018-09" db="EMBL/GenBank/DDBJ databases">
        <title>Genomic investigation of the strawberry pathogen Phytophthora fragariae indicates pathogenicity is determined by transcriptional variation in three key races.</title>
        <authorList>
            <person name="Adams T.M."/>
            <person name="Armitage A.D."/>
            <person name="Sobczyk M.K."/>
            <person name="Bates H.J."/>
            <person name="Dunwell J.M."/>
            <person name="Nellist C.F."/>
            <person name="Harrison R.J."/>
        </authorList>
    </citation>
    <scope>NUCLEOTIDE SEQUENCE [LARGE SCALE GENOMIC DNA]</scope>
    <source>
        <strain evidence="2 3">SCRP249</strain>
    </source>
</reference>
<evidence type="ECO:0000313" key="3">
    <source>
        <dbReference type="Proteomes" id="UP000429607"/>
    </source>
</evidence>
<protein>
    <submittedName>
        <fullName evidence="2">Uncharacterized protein</fullName>
    </submittedName>
</protein>
<evidence type="ECO:0000313" key="2">
    <source>
        <dbReference type="EMBL" id="KAE9007691.1"/>
    </source>
</evidence>
<dbReference type="EMBL" id="QXFV01001365">
    <property type="protein sequence ID" value="KAE9007691.1"/>
    <property type="molecule type" value="Genomic_DNA"/>
</dbReference>
<accession>A0A6A3KJW7</accession>
<proteinExistence type="predicted"/>
<feature type="compositionally biased region" description="Basic and acidic residues" evidence="1">
    <location>
        <begin position="55"/>
        <end position="65"/>
    </location>
</feature>
<comment type="caution">
    <text evidence="2">The sequence shown here is derived from an EMBL/GenBank/DDBJ whole genome shotgun (WGS) entry which is preliminary data.</text>
</comment>
<dbReference type="Proteomes" id="UP000429607">
    <property type="component" value="Unassembled WGS sequence"/>
</dbReference>
<feature type="compositionally biased region" description="Polar residues" evidence="1">
    <location>
        <begin position="66"/>
        <end position="76"/>
    </location>
</feature>
<feature type="compositionally biased region" description="Polar residues" evidence="1">
    <location>
        <begin position="203"/>
        <end position="216"/>
    </location>
</feature>
<sequence>MSLETLAPIINDLVQSSSEAFFQKLSAVEVVVKQLRDVFGTISQIASASRSAIEEENRPLSKTEDLSNINTSSNPGVSVGADNAEVTSTLTNVQMHVALENDNLINESDEELDVMLKAIEATGNKVSQTRKLFGDTVTNSGLLQKPRCHGRRKENGDAQPISTGNGDDRPVSNANGDDQPIRTGNGDERPISTGNGDDRRDSNANGDDQPISNGNGDQPCLSANGDGQSVVIADGDDLSNKDDVVGAAGVLVNISDNEKIGEEPPPQFSVFYLPKRIQSSRNNSRKRGGTKKLKHPVVAVEVSVEEYSKGVPIADVVSWLERSNNHVKIKQVLEKYPVVRNLPVDAMNKVVVSMDKAEGACMSVGVVFGYAIMQNALATLRNDIRISKVVYPRPKFALLLRPDKTPYHE</sequence>